<dbReference type="RefSeq" id="WP_101752841.1">
    <property type="nucleotide sequence ID" value="NZ_CP025430.1"/>
</dbReference>
<accession>A0A2H5EZU4</accession>
<evidence type="ECO:0000313" key="2">
    <source>
        <dbReference type="EMBL" id="AUH64812.1"/>
    </source>
</evidence>
<dbReference type="Proteomes" id="UP000234530">
    <property type="component" value="Chromosome"/>
</dbReference>
<feature type="transmembrane region" description="Helical" evidence="1">
    <location>
        <begin position="13"/>
        <end position="33"/>
    </location>
</feature>
<dbReference type="AlphaFoldDB" id="A0A2H5EZU4"/>
<evidence type="ECO:0000313" key="3">
    <source>
        <dbReference type="Proteomes" id="UP000234530"/>
    </source>
</evidence>
<keyword evidence="1" id="KW-1133">Transmembrane helix</keyword>
<keyword evidence="3" id="KW-1185">Reference proteome</keyword>
<gene>
    <name evidence="2" type="ORF">CX676_12065</name>
</gene>
<proteinExistence type="predicted"/>
<reference evidence="2 3" key="1">
    <citation type="journal article" date="2013" name="Antonie Van Leeuwenhoek">
        <title>Paracoccus zhejiangensis sp. nov., isolated from activated sludge in wastewater-treatment system.</title>
        <authorList>
            <person name="Wu Z.G."/>
            <person name="Zhang D.F."/>
            <person name="Liu Y.L."/>
            <person name="Wang F."/>
            <person name="Jiang X."/>
            <person name="Li C."/>
            <person name="Li S.P."/>
            <person name="Hong Q."/>
            <person name="Li W.J."/>
        </authorList>
    </citation>
    <scope>NUCLEOTIDE SEQUENCE [LARGE SCALE GENOMIC DNA]</scope>
    <source>
        <strain evidence="2 3">J6</strain>
    </source>
</reference>
<keyword evidence="1" id="KW-0472">Membrane</keyword>
<dbReference type="OrthoDB" id="5998046at2"/>
<sequence>MSEAPTPTLLRRLWLRALATAGVTAAVLLSWWWKVEDARTPEDAPAAAFGAALDLGRTAFTPVALDWHPAEGKLVLSALIENRTGETQVAVFGGPPHPPELVLDGVPQEPPQVILRRDDEPLQDLQPRLSEEIALVWPAPPDWQPAPVRIDFDRQAFKLRDNLYGQSSWLGFSPAARLTATPGIVP</sequence>
<name>A0A2H5EZU4_9RHOB</name>
<organism evidence="2 3">
    <name type="scientific">Paracoccus zhejiangensis</name>
    <dbReference type="NCBI Taxonomy" id="1077935"/>
    <lineage>
        <taxon>Bacteria</taxon>
        <taxon>Pseudomonadati</taxon>
        <taxon>Pseudomonadota</taxon>
        <taxon>Alphaproteobacteria</taxon>
        <taxon>Rhodobacterales</taxon>
        <taxon>Paracoccaceae</taxon>
        <taxon>Paracoccus</taxon>
    </lineage>
</organism>
<keyword evidence="1" id="KW-0812">Transmembrane</keyword>
<dbReference type="EMBL" id="CP025430">
    <property type="protein sequence ID" value="AUH64812.1"/>
    <property type="molecule type" value="Genomic_DNA"/>
</dbReference>
<protein>
    <submittedName>
        <fullName evidence="2">Uncharacterized protein</fullName>
    </submittedName>
</protein>
<dbReference type="KEGG" id="pzh:CX676_12065"/>
<evidence type="ECO:0000256" key="1">
    <source>
        <dbReference type="SAM" id="Phobius"/>
    </source>
</evidence>